<proteinExistence type="inferred from homology"/>
<dbReference type="InterPro" id="IPR036390">
    <property type="entry name" value="WH_DNA-bd_sf"/>
</dbReference>
<evidence type="ECO:0000256" key="1">
    <source>
        <dbReference type="ARBA" id="ARBA00009437"/>
    </source>
</evidence>
<dbReference type="FunFam" id="1.10.10.10:FF:000001">
    <property type="entry name" value="LysR family transcriptional regulator"/>
    <property type="match status" value="1"/>
</dbReference>
<evidence type="ECO:0000256" key="4">
    <source>
        <dbReference type="ARBA" id="ARBA00023163"/>
    </source>
</evidence>
<keyword evidence="7" id="KW-1185">Reference proteome</keyword>
<keyword evidence="3 6" id="KW-0238">DNA-binding</keyword>
<dbReference type="InterPro" id="IPR036388">
    <property type="entry name" value="WH-like_DNA-bd_sf"/>
</dbReference>
<evidence type="ECO:0000256" key="2">
    <source>
        <dbReference type="ARBA" id="ARBA00023015"/>
    </source>
</evidence>
<feature type="domain" description="HTH lysR-type" evidence="5">
    <location>
        <begin position="1"/>
        <end position="58"/>
    </location>
</feature>
<keyword evidence="2" id="KW-0805">Transcription regulation</keyword>
<dbReference type="SUPFAM" id="SSF53850">
    <property type="entry name" value="Periplasmic binding protein-like II"/>
    <property type="match status" value="1"/>
</dbReference>
<accession>A0A1H3JAH5</accession>
<protein>
    <submittedName>
        <fullName evidence="6">DNA-binding transcriptional regulator, LysR family</fullName>
    </submittedName>
</protein>
<dbReference type="SUPFAM" id="SSF46785">
    <property type="entry name" value="Winged helix' DNA-binding domain"/>
    <property type="match status" value="1"/>
</dbReference>
<dbReference type="InterPro" id="IPR005119">
    <property type="entry name" value="LysR_subst-bd"/>
</dbReference>
<dbReference type="EMBL" id="FNPG01000015">
    <property type="protein sequence ID" value="SDY36942.1"/>
    <property type="molecule type" value="Genomic_DNA"/>
</dbReference>
<comment type="similarity">
    <text evidence="1">Belongs to the LysR transcriptional regulatory family.</text>
</comment>
<reference evidence="6 7" key="1">
    <citation type="submission" date="2016-10" db="EMBL/GenBank/DDBJ databases">
        <authorList>
            <person name="de Groot N.N."/>
        </authorList>
    </citation>
    <scope>NUCLEOTIDE SEQUENCE [LARGE SCALE GENOMIC DNA]</scope>
    <source>
        <strain evidence="6 7">DSM 14045</strain>
    </source>
</reference>
<evidence type="ECO:0000313" key="6">
    <source>
        <dbReference type="EMBL" id="SDY36942.1"/>
    </source>
</evidence>
<sequence length="299" mass="34486">MTILQLKYVITIANSSSMREAASKLYVSQPALSATIRELEQELNIKIFERNNKGINVTEQGREFVNYAKQAVNQYEIIEDRYFSGGERKKHFSVSMQHYVFGIHAFVNALKKIDYPKYNYSVYETRTEEVLSDVRKQKSEVGIIAYTKSNEAVIKKLFREFNLEFFPLFHKESCAYVWKEHPLAGEKELSLEDLREYPFLSFDQSSDSEFYLSEEPLSDYDFPKIIKSTDRATSAELMAALNGYSIGTGAMTKSISLKDEFLSIKLKEQDPVTVGYILLKNHKLSEIGKTYVEELKKIS</sequence>
<evidence type="ECO:0000313" key="7">
    <source>
        <dbReference type="Proteomes" id="UP000183918"/>
    </source>
</evidence>
<dbReference type="GO" id="GO:0003677">
    <property type="term" value="F:DNA binding"/>
    <property type="evidence" value="ECO:0007669"/>
    <property type="project" value="UniProtKB-KW"/>
</dbReference>
<dbReference type="Proteomes" id="UP000183918">
    <property type="component" value="Unassembled WGS sequence"/>
</dbReference>
<dbReference type="PROSITE" id="PS50931">
    <property type="entry name" value="HTH_LYSR"/>
    <property type="match status" value="1"/>
</dbReference>
<name>A0A1H3JAH5_9FIRM</name>
<dbReference type="GO" id="GO:0032993">
    <property type="term" value="C:protein-DNA complex"/>
    <property type="evidence" value="ECO:0007669"/>
    <property type="project" value="TreeGrafter"/>
</dbReference>
<dbReference type="AlphaFoldDB" id="A0A1H3JAH5"/>
<dbReference type="Pfam" id="PF03466">
    <property type="entry name" value="LysR_substrate"/>
    <property type="match status" value="1"/>
</dbReference>
<evidence type="ECO:0000259" key="5">
    <source>
        <dbReference type="PROSITE" id="PS50931"/>
    </source>
</evidence>
<dbReference type="RefSeq" id="WP_074717433.1">
    <property type="nucleotide sequence ID" value="NZ_FNPG01000015.1"/>
</dbReference>
<dbReference type="InterPro" id="IPR000847">
    <property type="entry name" value="LysR_HTH_N"/>
</dbReference>
<dbReference type="GO" id="GO:0003700">
    <property type="term" value="F:DNA-binding transcription factor activity"/>
    <property type="evidence" value="ECO:0007669"/>
    <property type="project" value="InterPro"/>
</dbReference>
<dbReference type="PANTHER" id="PTHR30346">
    <property type="entry name" value="TRANSCRIPTIONAL DUAL REGULATOR HCAR-RELATED"/>
    <property type="match status" value="1"/>
</dbReference>
<keyword evidence="4" id="KW-0804">Transcription</keyword>
<gene>
    <name evidence="6" type="ORF">SAMN02910414_01398</name>
</gene>
<dbReference type="STRING" id="1122142.SAMN02910414_01398"/>
<dbReference type="OrthoDB" id="9803714at2"/>
<dbReference type="PRINTS" id="PR00039">
    <property type="entry name" value="HTHLYSR"/>
</dbReference>
<dbReference type="Gene3D" id="1.10.10.10">
    <property type="entry name" value="Winged helix-like DNA-binding domain superfamily/Winged helix DNA-binding domain"/>
    <property type="match status" value="1"/>
</dbReference>
<evidence type="ECO:0000256" key="3">
    <source>
        <dbReference type="ARBA" id="ARBA00023125"/>
    </source>
</evidence>
<organism evidence="6 7">
    <name type="scientific">Lachnobacterium bovis DSM 14045</name>
    <dbReference type="NCBI Taxonomy" id="1122142"/>
    <lineage>
        <taxon>Bacteria</taxon>
        <taxon>Bacillati</taxon>
        <taxon>Bacillota</taxon>
        <taxon>Clostridia</taxon>
        <taxon>Lachnospirales</taxon>
        <taxon>Lachnospiraceae</taxon>
        <taxon>Lachnobacterium</taxon>
    </lineage>
</organism>
<dbReference type="CDD" id="cd05466">
    <property type="entry name" value="PBP2_LTTR_substrate"/>
    <property type="match status" value="1"/>
</dbReference>
<dbReference type="Gene3D" id="3.40.190.10">
    <property type="entry name" value="Periplasmic binding protein-like II"/>
    <property type="match status" value="2"/>
</dbReference>
<dbReference type="Pfam" id="PF00126">
    <property type="entry name" value="HTH_1"/>
    <property type="match status" value="1"/>
</dbReference>
<dbReference type="PANTHER" id="PTHR30346:SF0">
    <property type="entry name" value="HCA OPERON TRANSCRIPTIONAL ACTIVATOR HCAR"/>
    <property type="match status" value="1"/>
</dbReference>